<dbReference type="InterPro" id="IPR007657">
    <property type="entry name" value="Glycosyltransferase_61"/>
</dbReference>
<evidence type="ECO:0000313" key="11">
    <source>
        <dbReference type="Proteomes" id="UP000807306"/>
    </source>
</evidence>
<sequence>MPPLTIRPFVDFLLLLGLGSLIIYKSSKPPQLTETSWPNDDSVEDRVTATQNSVAFPRTFFTSILHTKSPAGFWMFSKLYLHKGTIYAVAPTWAEKESYPDLKFILAQPKKMGPESSGDKAKPTEKEMVVLTADEAKSLIGALENAELLGGLSIILYDVNQFMAHYYHWWGELMLGTVKSYSAAISSPPRHRVVPLEPSQFITPHVANQSWRDRAGVNKPLMQAAFPGASVEDKGYWDKLQNTNQTFVFEQAMIVSRIAAHKHPLARSWGKMIGSTMNTTVPLGFWEPLRRRVVQNMAKRGTNQITSLITPRGRASKKEDSLLKSSVLSHTRKPLVLYISRQATPHRRLRTEDDEDLIRALEALDIEGVCEFQAVKMEKLNFQDQIKLIARSTVLIGLHGNGLTHQIWMPSSPQSTIIEIFYPKMYLHDYEMLALNVGHKHYAVWNDTFVTYPEGETFPGTRTGPELHSVTIPVQGQTVAQIVRERLATPAQS</sequence>
<name>A0A9P6EAE7_9AGAR</name>
<keyword evidence="2" id="KW-0328">Glycosyltransferase</keyword>
<keyword evidence="8" id="KW-0732">Signal</keyword>
<evidence type="ECO:0000256" key="7">
    <source>
        <dbReference type="ARBA" id="ARBA00023180"/>
    </source>
</evidence>
<protein>
    <recommendedName>
        <fullName evidence="9">Glycosyltransferase 61 catalytic domain-containing protein</fullName>
    </recommendedName>
</protein>
<evidence type="ECO:0000313" key="10">
    <source>
        <dbReference type="EMBL" id="KAF9525434.1"/>
    </source>
</evidence>
<feature type="domain" description="Glycosyltransferase 61 catalytic" evidence="9">
    <location>
        <begin position="320"/>
        <end position="411"/>
    </location>
</feature>
<dbReference type="OrthoDB" id="529273at2759"/>
<organism evidence="10 11">
    <name type="scientific">Crepidotus variabilis</name>
    <dbReference type="NCBI Taxonomy" id="179855"/>
    <lineage>
        <taxon>Eukaryota</taxon>
        <taxon>Fungi</taxon>
        <taxon>Dikarya</taxon>
        <taxon>Basidiomycota</taxon>
        <taxon>Agaricomycotina</taxon>
        <taxon>Agaricomycetes</taxon>
        <taxon>Agaricomycetidae</taxon>
        <taxon>Agaricales</taxon>
        <taxon>Agaricineae</taxon>
        <taxon>Crepidotaceae</taxon>
        <taxon>Crepidotus</taxon>
    </lineage>
</organism>
<dbReference type="Pfam" id="PF04577">
    <property type="entry name" value="Glyco_transf_61"/>
    <property type="match status" value="1"/>
</dbReference>
<keyword evidence="3" id="KW-0808">Transferase</keyword>
<feature type="chain" id="PRO_5040281195" description="Glycosyltransferase 61 catalytic domain-containing protein" evidence="8">
    <location>
        <begin position="28"/>
        <end position="493"/>
    </location>
</feature>
<evidence type="ECO:0000256" key="6">
    <source>
        <dbReference type="ARBA" id="ARBA00023136"/>
    </source>
</evidence>
<comment type="subcellular location">
    <subcellularLocation>
        <location evidence="1">Membrane</location>
        <topology evidence="1">Single-pass membrane protein</topology>
    </subcellularLocation>
</comment>
<dbReference type="AlphaFoldDB" id="A0A9P6EAE7"/>
<evidence type="ECO:0000256" key="2">
    <source>
        <dbReference type="ARBA" id="ARBA00022676"/>
    </source>
</evidence>
<feature type="signal peptide" evidence="8">
    <location>
        <begin position="1"/>
        <end position="27"/>
    </location>
</feature>
<accession>A0A9P6EAE7</accession>
<evidence type="ECO:0000256" key="3">
    <source>
        <dbReference type="ARBA" id="ARBA00022679"/>
    </source>
</evidence>
<dbReference type="InterPro" id="IPR049625">
    <property type="entry name" value="Glyco_transf_61_cat"/>
</dbReference>
<dbReference type="Proteomes" id="UP000807306">
    <property type="component" value="Unassembled WGS sequence"/>
</dbReference>
<dbReference type="GO" id="GO:0097363">
    <property type="term" value="F:protein O-acetylglucosaminyltransferase activity"/>
    <property type="evidence" value="ECO:0007669"/>
    <property type="project" value="TreeGrafter"/>
</dbReference>
<evidence type="ECO:0000256" key="5">
    <source>
        <dbReference type="ARBA" id="ARBA00022989"/>
    </source>
</evidence>
<evidence type="ECO:0000256" key="4">
    <source>
        <dbReference type="ARBA" id="ARBA00022692"/>
    </source>
</evidence>
<keyword evidence="6" id="KW-0472">Membrane</keyword>
<evidence type="ECO:0000256" key="1">
    <source>
        <dbReference type="ARBA" id="ARBA00004167"/>
    </source>
</evidence>
<keyword evidence="7" id="KW-0325">Glycoprotein</keyword>
<dbReference type="GO" id="GO:0035269">
    <property type="term" value="P:protein O-linked glycosylation via mannose"/>
    <property type="evidence" value="ECO:0007669"/>
    <property type="project" value="TreeGrafter"/>
</dbReference>
<evidence type="ECO:0000256" key="8">
    <source>
        <dbReference type="SAM" id="SignalP"/>
    </source>
</evidence>
<dbReference type="GO" id="GO:0005783">
    <property type="term" value="C:endoplasmic reticulum"/>
    <property type="evidence" value="ECO:0007669"/>
    <property type="project" value="TreeGrafter"/>
</dbReference>
<dbReference type="PANTHER" id="PTHR20961">
    <property type="entry name" value="GLYCOSYLTRANSFERASE"/>
    <property type="match status" value="1"/>
</dbReference>
<dbReference type="PANTHER" id="PTHR20961:SF38">
    <property type="entry name" value="PROTEIN O-LINKED-MANNOSE BETA-1,4-N-ACETYLGLUCOSAMINYLTRANSFERASE 2"/>
    <property type="match status" value="1"/>
</dbReference>
<dbReference type="GO" id="GO:0016020">
    <property type="term" value="C:membrane"/>
    <property type="evidence" value="ECO:0007669"/>
    <property type="project" value="UniProtKB-SubCell"/>
</dbReference>
<dbReference type="EMBL" id="MU157884">
    <property type="protein sequence ID" value="KAF9525434.1"/>
    <property type="molecule type" value="Genomic_DNA"/>
</dbReference>
<keyword evidence="11" id="KW-1185">Reference proteome</keyword>
<comment type="caution">
    <text evidence="10">The sequence shown here is derived from an EMBL/GenBank/DDBJ whole genome shotgun (WGS) entry which is preliminary data.</text>
</comment>
<gene>
    <name evidence="10" type="ORF">CPB83DRAFT_859556</name>
</gene>
<keyword evidence="5" id="KW-1133">Transmembrane helix</keyword>
<keyword evidence="4" id="KW-0812">Transmembrane</keyword>
<proteinExistence type="predicted"/>
<reference evidence="10" key="1">
    <citation type="submission" date="2020-11" db="EMBL/GenBank/DDBJ databases">
        <authorList>
            <consortium name="DOE Joint Genome Institute"/>
            <person name="Ahrendt S."/>
            <person name="Riley R."/>
            <person name="Andreopoulos W."/>
            <person name="Labutti K."/>
            <person name="Pangilinan J."/>
            <person name="Ruiz-Duenas F.J."/>
            <person name="Barrasa J.M."/>
            <person name="Sanchez-Garcia M."/>
            <person name="Camarero S."/>
            <person name="Miyauchi S."/>
            <person name="Serrano A."/>
            <person name="Linde D."/>
            <person name="Babiker R."/>
            <person name="Drula E."/>
            <person name="Ayuso-Fernandez I."/>
            <person name="Pacheco R."/>
            <person name="Padilla G."/>
            <person name="Ferreira P."/>
            <person name="Barriuso J."/>
            <person name="Kellner H."/>
            <person name="Castanera R."/>
            <person name="Alfaro M."/>
            <person name="Ramirez L."/>
            <person name="Pisabarro A.G."/>
            <person name="Kuo A."/>
            <person name="Tritt A."/>
            <person name="Lipzen A."/>
            <person name="He G."/>
            <person name="Yan M."/>
            <person name="Ng V."/>
            <person name="Cullen D."/>
            <person name="Martin F."/>
            <person name="Rosso M.-N."/>
            <person name="Henrissat B."/>
            <person name="Hibbett D."/>
            <person name="Martinez A.T."/>
            <person name="Grigoriev I.V."/>
        </authorList>
    </citation>
    <scope>NUCLEOTIDE SEQUENCE</scope>
    <source>
        <strain evidence="10">CBS 506.95</strain>
    </source>
</reference>
<evidence type="ECO:0000259" key="9">
    <source>
        <dbReference type="Pfam" id="PF04577"/>
    </source>
</evidence>